<keyword evidence="5" id="KW-1185">Reference proteome</keyword>
<evidence type="ECO:0000256" key="1">
    <source>
        <dbReference type="SAM" id="MobiDB-lite"/>
    </source>
</evidence>
<dbReference type="InterPro" id="IPR036465">
    <property type="entry name" value="vWFA_dom_sf"/>
</dbReference>
<dbReference type="Gene3D" id="3.40.50.410">
    <property type="entry name" value="von Willebrand factor, type A domain"/>
    <property type="match status" value="1"/>
</dbReference>
<keyword evidence="2" id="KW-0732">Signal</keyword>
<protein>
    <recommendedName>
        <fullName evidence="3">VWFA domain-containing protein</fullName>
    </recommendedName>
</protein>
<dbReference type="Pfam" id="PF00092">
    <property type="entry name" value="VWA"/>
    <property type="match status" value="1"/>
</dbReference>
<accession>A0ABR1EA24</accession>
<gene>
    <name evidence="4" type="primary">Necator_chrV.g21186</name>
    <name evidence="4" type="ORF">RB195_016393</name>
</gene>
<dbReference type="InterPro" id="IPR052229">
    <property type="entry name" value="Collagen-VI/PIF"/>
</dbReference>
<feature type="region of interest" description="Disordered" evidence="1">
    <location>
        <begin position="181"/>
        <end position="212"/>
    </location>
</feature>
<evidence type="ECO:0000313" key="5">
    <source>
        <dbReference type="Proteomes" id="UP001303046"/>
    </source>
</evidence>
<evidence type="ECO:0000259" key="3">
    <source>
        <dbReference type="PROSITE" id="PS50234"/>
    </source>
</evidence>
<evidence type="ECO:0000256" key="2">
    <source>
        <dbReference type="SAM" id="SignalP"/>
    </source>
</evidence>
<dbReference type="Proteomes" id="UP001303046">
    <property type="component" value="Unassembled WGS sequence"/>
</dbReference>
<dbReference type="PROSITE" id="PS50234">
    <property type="entry name" value="VWFA"/>
    <property type="match status" value="1"/>
</dbReference>
<name>A0ABR1EA24_NECAM</name>
<feature type="chain" id="PRO_5046459218" description="VWFA domain-containing protein" evidence="2">
    <location>
        <begin position="19"/>
        <end position="491"/>
    </location>
</feature>
<dbReference type="InterPro" id="IPR002035">
    <property type="entry name" value="VWF_A"/>
</dbReference>
<dbReference type="PANTHER" id="PTHR22588">
    <property type="entry name" value="VWFA DOMAIN-CONTAINING PROTEIN"/>
    <property type="match status" value="1"/>
</dbReference>
<dbReference type="PANTHER" id="PTHR22588:SF12">
    <property type="entry name" value="VWFA DOMAIN-CONTAINING PROTEIN"/>
    <property type="match status" value="1"/>
</dbReference>
<proteinExistence type="predicted"/>
<dbReference type="PROSITE" id="PS51257">
    <property type="entry name" value="PROKAR_LIPOPROTEIN"/>
    <property type="match status" value="1"/>
</dbReference>
<reference evidence="4 5" key="1">
    <citation type="submission" date="2023-08" db="EMBL/GenBank/DDBJ databases">
        <title>A Necator americanus chromosomal reference genome.</title>
        <authorList>
            <person name="Ilik V."/>
            <person name="Petrzelkova K.J."/>
            <person name="Pardy F."/>
            <person name="Fuh T."/>
            <person name="Niatou-Singa F.S."/>
            <person name="Gouil Q."/>
            <person name="Baker L."/>
            <person name="Ritchie M.E."/>
            <person name="Jex A.R."/>
            <person name="Gazzola D."/>
            <person name="Li H."/>
            <person name="Toshio Fujiwara R."/>
            <person name="Zhan B."/>
            <person name="Aroian R.V."/>
            <person name="Pafco B."/>
            <person name="Schwarz E.M."/>
        </authorList>
    </citation>
    <scope>NUCLEOTIDE SEQUENCE [LARGE SCALE GENOMIC DNA]</scope>
    <source>
        <strain evidence="4 5">Aroian</strain>
        <tissue evidence="4">Whole animal</tissue>
    </source>
</reference>
<dbReference type="SMART" id="SM00327">
    <property type="entry name" value="VWA"/>
    <property type="match status" value="1"/>
</dbReference>
<organism evidence="4 5">
    <name type="scientific">Necator americanus</name>
    <name type="common">Human hookworm</name>
    <dbReference type="NCBI Taxonomy" id="51031"/>
    <lineage>
        <taxon>Eukaryota</taxon>
        <taxon>Metazoa</taxon>
        <taxon>Ecdysozoa</taxon>
        <taxon>Nematoda</taxon>
        <taxon>Chromadorea</taxon>
        <taxon>Rhabditida</taxon>
        <taxon>Rhabditina</taxon>
        <taxon>Rhabditomorpha</taxon>
        <taxon>Strongyloidea</taxon>
        <taxon>Ancylostomatidae</taxon>
        <taxon>Bunostominae</taxon>
        <taxon>Necator</taxon>
    </lineage>
</organism>
<feature type="signal peptide" evidence="2">
    <location>
        <begin position="1"/>
        <end position="18"/>
    </location>
</feature>
<feature type="compositionally biased region" description="Polar residues" evidence="1">
    <location>
        <begin position="181"/>
        <end position="194"/>
    </location>
</feature>
<sequence length="491" mass="54068">MRTLLTAVLLFLPQLVLSCVDLLLVLDPSSELSRPRATKVANELTKRNGLRFSIATRRHGNRYVLVMAKNSADLISQLDAVDGDYERYLSMVTSEIGRRKHGRYLVVLLFSEREVKSTLVETWKKLSANGKAHVFRVGNAKTTNELLSGDPEEKSFEGLIACSGAEGDPLEIRRRPAITSTLTSSRRPQIQFSKTTRRPTTPRPTTIPGPKLRPVFRRKDKELGQFGTAPSIKSAEASRNIISKPLFTTPKAKSFARSLNEADIGTQSKIAATSSVLSPTRTPTLTSVQIVTRATTTTPTTTTPRAPPGCIADIIFLMDFSDGTGDKSKRYLDIAAAAVGHLPIATNAVRVSLIRYSGPGRAETLFHLDKHAKKDDLIEELFRMEPTGGTTRTGEAIQYAVKEFENKKHGARKNARKFVVVFTDGYSQEDPSAAAEAARAEGVVMIAVAVDDKLKPNEEELMEITRRRDMVLISPNGKQLREKILGNQCPL</sequence>
<dbReference type="SUPFAM" id="SSF53300">
    <property type="entry name" value="vWA-like"/>
    <property type="match status" value="1"/>
</dbReference>
<dbReference type="EMBL" id="JAVFWL010000005">
    <property type="protein sequence ID" value="KAK6759150.1"/>
    <property type="molecule type" value="Genomic_DNA"/>
</dbReference>
<evidence type="ECO:0000313" key="4">
    <source>
        <dbReference type="EMBL" id="KAK6759150.1"/>
    </source>
</evidence>
<comment type="caution">
    <text evidence="4">The sequence shown here is derived from an EMBL/GenBank/DDBJ whole genome shotgun (WGS) entry which is preliminary data.</text>
</comment>
<feature type="domain" description="VWFA" evidence="3">
    <location>
        <begin position="313"/>
        <end position="488"/>
    </location>
</feature>